<dbReference type="AlphaFoldDB" id="A0A1F6THQ0"/>
<sequence>MINSRIILLAIVLGGIAAAIFYLESRKPPRSTGGRTAEIAPPATFATKERQAARAEKSKQYPAANEIVSPDGFINTDSISVSELVGKKVVLIDFWTYSCINCQRTIPYLNAWYEKYSDQGLEIIGVHTPEFRFEQKYQNVAAAVKKFSVRYPVVLDNQRATWNAYNNRYWPQKYLVDIDGFIVFEHIGEGGYAETERKIQQLLEERMAALGNQMAIAKEIARPKGAPEVDFSKVESPEIYFGAARNRFLANGRPEQPGRQALKEPPKIAANQLYLVGDWDFQDEFAENKSGNAKIIFRYRAKDVYLVANSENGVEVKILRDGKVPVAGAEQDVARDGSGSVHIREDRLYRLIEDTGYGEHTLEIIVNNPGLRAFTFTFG</sequence>
<proteinExistence type="predicted"/>
<dbReference type="Gene3D" id="2.60.120.260">
    <property type="entry name" value="Galactose-binding domain-like"/>
    <property type="match status" value="1"/>
</dbReference>
<dbReference type="SUPFAM" id="SSF52833">
    <property type="entry name" value="Thioredoxin-like"/>
    <property type="match status" value="1"/>
</dbReference>
<evidence type="ECO:0000313" key="3">
    <source>
        <dbReference type="Proteomes" id="UP000179360"/>
    </source>
</evidence>
<dbReference type="PANTHER" id="PTHR42852">
    <property type="entry name" value="THIOL:DISULFIDE INTERCHANGE PROTEIN DSBE"/>
    <property type="match status" value="1"/>
</dbReference>
<name>A0A1F6THQ0_9PROT</name>
<dbReference type="Pfam" id="PF00578">
    <property type="entry name" value="AhpC-TSA"/>
    <property type="match status" value="1"/>
</dbReference>
<reference evidence="2 3" key="1">
    <citation type="journal article" date="2016" name="Nat. Commun.">
        <title>Thousands of microbial genomes shed light on interconnected biogeochemical processes in an aquifer system.</title>
        <authorList>
            <person name="Anantharaman K."/>
            <person name="Brown C.T."/>
            <person name="Hug L.A."/>
            <person name="Sharon I."/>
            <person name="Castelle C.J."/>
            <person name="Probst A.J."/>
            <person name="Thomas B.C."/>
            <person name="Singh A."/>
            <person name="Wilkins M.J."/>
            <person name="Karaoz U."/>
            <person name="Brodie E.L."/>
            <person name="Williams K.H."/>
            <person name="Hubbard S.S."/>
            <person name="Banfield J.F."/>
        </authorList>
    </citation>
    <scope>NUCLEOTIDE SEQUENCE [LARGE SCALE GENOMIC DNA]</scope>
</reference>
<evidence type="ECO:0000259" key="1">
    <source>
        <dbReference type="PROSITE" id="PS51352"/>
    </source>
</evidence>
<dbReference type="EMBL" id="MFSY01000115">
    <property type="protein sequence ID" value="OGI44652.1"/>
    <property type="molecule type" value="Genomic_DNA"/>
</dbReference>
<dbReference type="GO" id="GO:0016209">
    <property type="term" value="F:antioxidant activity"/>
    <property type="evidence" value="ECO:0007669"/>
    <property type="project" value="InterPro"/>
</dbReference>
<comment type="caution">
    <text evidence="2">The sequence shown here is derived from an EMBL/GenBank/DDBJ whole genome shotgun (WGS) entry which is preliminary data.</text>
</comment>
<dbReference type="Proteomes" id="UP000179360">
    <property type="component" value="Unassembled WGS sequence"/>
</dbReference>
<dbReference type="InterPro" id="IPR013766">
    <property type="entry name" value="Thioredoxin_domain"/>
</dbReference>
<organism evidence="2 3">
    <name type="scientific">Candidatus Muproteobacteria bacterium RIFCSPHIGHO2_01_FULL_65_16</name>
    <dbReference type="NCBI Taxonomy" id="1817764"/>
    <lineage>
        <taxon>Bacteria</taxon>
        <taxon>Pseudomonadati</taxon>
        <taxon>Pseudomonadota</taxon>
        <taxon>Candidatus Muproteobacteria</taxon>
    </lineage>
</organism>
<dbReference type="InterPro" id="IPR050553">
    <property type="entry name" value="Thioredoxin_ResA/DsbE_sf"/>
</dbReference>
<gene>
    <name evidence="2" type="ORF">A2637_04490</name>
</gene>
<dbReference type="InterPro" id="IPR000866">
    <property type="entry name" value="AhpC/TSA"/>
</dbReference>
<accession>A0A1F6THQ0</accession>
<dbReference type="PROSITE" id="PS51352">
    <property type="entry name" value="THIOREDOXIN_2"/>
    <property type="match status" value="1"/>
</dbReference>
<dbReference type="InterPro" id="IPR036249">
    <property type="entry name" value="Thioredoxin-like_sf"/>
</dbReference>
<feature type="domain" description="Thioredoxin" evidence="1">
    <location>
        <begin position="34"/>
        <end position="204"/>
    </location>
</feature>
<dbReference type="STRING" id="1817764.A2637_04490"/>
<dbReference type="GO" id="GO:0016491">
    <property type="term" value="F:oxidoreductase activity"/>
    <property type="evidence" value="ECO:0007669"/>
    <property type="project" value="InterPro"/>
</dbReference>
<dbReference type="Pfam" id="PF17991">
    <property type="entry name" value="Thioredoxin_10"/>
    <property type="match status" value="1"/>
</dbReference>
<protein>
    <recommendedName>
        <fullName evidence="1">Thioredoxin domain-containing protein</fullName>
    </recommendedName>
</protein>
<evidence type="ECO:0000313" key="2">
    <source>
        <dbReference type="EMBL" id="OGI44652.1"/>
    </source>
</evidence>
<dbReference type="InterPro" id="IPR041017">
    <property type="entry name" value="Thioredoxin_10"/>
</dbReference>
<dbReference type="Gene3D" id="3.40.30.10">
    <property type="entry name" value="Glutaredoxin"/>
    <property type="match status" value="1"/>
</dbReference>
<dbReference type="PANTHER" id="PTHR42852:SF13">
    <property type="entry name" value="PROTEIN DIPZ"/>
    <property type="match status" value="1"/>
</dbReference>